<protein>
    <recommendedName>
        <fullName evidence="4">Integrase, catalytic region, zinc finger, CCHC-type, peptidase aspartic, catalytic</fullName>
    </recommendedName>
</protein>
<dbReference type="Proteomes" id="UP001151760">
    <property type="component" value="Unassembled WGS sequence"/>
</dbReference>
<organism evidence="2 3">
    <name type="scientific">Tanacetum coccineum</name>
    <dbReference type="NCBI Taxonomy" id="301880"/>
    <lineage>
        <taxon>Eukaryota</taxon>
        <taxon>Viridiplantae</taxon>
        <taxon>Streptophyta</taxon>
        <taxon>Embryophyta</taxon>
        <taxon>Tracheophyta</taxon>
        <taxon>Spermatophyta</taxon>
        <taxon>Magnoliopsida</taxon>
        <taxon>eudicotyledons</taxon>
        <taxon>Gunneridae</taxon>
        <taxon>Pentapetalae</taxon>
        <taxon>asterids</taxon>
        <taxon>campanulids</taxon>
        <taxon>Asterales</taxon>
        <taxon>Asteraceae</taxon>
        <taxon>Asteroideae</taxon>
        <taxon>Anthemideae</taxon>
        <taxon>Anthemidinae</taxon>
        <taxon>Tanacetum</taxon>
    </lineage>
</organism>
<comment type="caution">
    <text evidence="2">The sequence shown here is derived from an EMBL/GenBank/DDBJ whole genome shotgun (WGS) entry which is preliminary data.</text>
</comment>
<reference evidence="2" key="1">
    <citation type="journal article" date="2022" name="Int. J. Mol. Sci.">
        <title>Draft Genome of Tanacetum Coccineum: Genomic Comparison of Closely Related Tanacetum-Family Plants.</title>
        <authorList>
            <person name="Yamashiro T."/>
            <person name="Shiraishi A."/>
            <person name="Nakayama K."/>
            <person name="Satake H."/>
        </authorList>
    </citation>
    <scope>NUCLEOTIDE SEQUENCE</scope>
</reference>
<evidence type="ECO:0000313" key="3">
    <source>
        <dbReference type="Proteomes" id="UP001151760"/>
    </source>
</evidence>
<feature type="compositionally biased region" description="Polar residues" evidence="1">
    <location>
        <begin position="209"/>
        <end position="250"/>
    </location>
</feature>
<keyword evidence="3" id="KW-1185">Reference proteome</keyword>
<feature type="region of interest" description="Disordered" evidence="1">
    <location>
        <begin position="203"/>
        <end position="268"/>
    </location>
</feature>
<gene>
    <name evidence="2" type="ORF">Tco_0680535</name>
</gene>
<name>A0ABQ4XM79_9ASTR</name>
<evidence type="ECO:0000313" key="2">
    <source>
        <dbReference type="EMBL" id="GJS65971.1"/>
    </source>
</evidence>
<dbReference type="EMBL" id="BQNB010009617">
    <property type="protein sequence ID" value="GJS65971.1"/>
    <property type="molecule type" value="Genomic_DNA"/>
</dbReference>
<sequence length="465" mass="52487">MNPDRVKKEYDAIETINIELEHNSSVAQLNLKFVENVDFQAQIQENIFEIETLENELKKIKGKHVVDSVSPKSKAITIASGMFNVAVEPLPPKLFKNKEVHIDYIHKSKENANVLREIVEEVRTLNPLDSELDLACKYAERIQEELVYVHDTCPCLATPKERLVAFNHMNKDSKVKPVDPVISSQNREKIVVVTPMNKHKKVSFAEPIASSSNSPKQIESSKTTDSNKPVLSSTGLKSSTKVSRSHPSGNKRNDRIPQPQRSNLKNKVEAQHRNVTLSANKRNHVKTPVCDANVKHTMLNANSEIICLKCNQCMFDANHDACFLEYVSDMNVRSKSKSVKKHKTKEVWKPTGHVFTKIGFQWRPTGRKFSLVGNACPLTRITTTKEMHLRKSTPLAVNEHTHVVTRIYTRKPNVPIIVGSNRTSKVAKSLYSNQMEPSTSWESSNSEVPSSLIDKCKMSKLFCGN</sequence>
<evidence type="ECO:0000256" key="1">
    <source>
        <dbReference type="SAM" id="MobiDB-lite"/>
    </source>
</evidence>
<proteinExistence type="predicted"/>
<accession>A0ABQ4XM79</accession>
<reference evidence="2" key="2">
    <citation type="submission" date="2022-01" db="EMBL/GenBank/DDBJ databases">
        <authorList>
            <person name="Yamashiro T."/>
            <person name="Shiraishi A."/>
            <person name="Satake H."/>
            <person name="Nakayama K."/>
        </authorList>
    </citation>
    <scope>NUCLEOTIDE SEQUENCE</scope>
</reference>
<evidence type="ECO:0008006" key="4">
    <source>
        <dbReference type="Google" id="ProtNLM"/>
    </source>
</evidence>